<dbReference type="GO" id="GO:0016491">
    <property type="term" value="F:oxidoreductase activity"/>
    <property type="evidence" value="ECO:0007669"/>
    <property type="project" value="UniProtKB-KW"/>
</dbReference>
<comment type="caution">
    <text evidence="4">The sequence shown here is derived from an EMBL/GenBank/DDBJ whole genome shotgun (WGS) entry which is preliminary data.</text>
</comment>
<sequence length="255" mass="25757">MTDTTAGRFTGRTIIVTGAGSGIGRATATRIANEGGRVIATDVVAERLDALRAELVDTDGLDVETVVGDVAAAETIDGIIAAAGDRVDGLANVAGIMDAFLPPSEVDDATWDRVFSVNVTGPMRLTRAVLPLMIAAGRGAVVNVASEAALRASAAGAAYTASKHAIAGFTKSVAFFHGPQGIRANAVAPGAVATNIEAPMRSDYAAGRVGPIMQVAIPPVAQPEQLAAAITWLLSDDSANVNGAVLPSDGGWSVV</sequence>
<dbReference type="Gene3D" id="3.40.50.720">
    <property type="entry name" value="NAD(P)-binding Rossmann-like Domain"/>
    <property type="match status" value="1"/>
</dbReference>
<evidence type="ECO:0000256" key="1">
    <source>
        <dbReference type="ARBA" id="ARBA00006484"/>
    </source>
</evidence>
<reference evidence="4 5" key="1">
    <citation type="submission" date="2020-07" db="EMBL/GenBank/DDBJ databases">
        <title>Above-ground endophytic microbial communities from plants in different locations in the United States.</title>
        <authorList>
            <person name="Frank C."/>
        </authorList>
    </citation>
    <scope>NUCLEOTIDE SEQUENCE [LARGE SCALE GENOMIC DNA]</scope>
    <source>
        <strain evidence="4 5">WPL5_2</strain>
    </source>
</reference>
<dbReference type="Pfam" id="PF00106">
    <property type="entry name" value="adh_short"/>
    <property type="match status" value="1"/>
</dbReference>
<dbReference type="PANTHER" id="PTHR43477:SF1">
    <property type="entry name" value="DIHYDROANTICAPSIN 7-DEHYDROGENASE"/>
    <property type="match status" value="1"/>
</dbReference>
<name>A0AAW3TA27_9MICO</name>
<dbReference type="InterPro" id="IPR002347">
    <property type="entry name" value="SDR_fam"/>
</dbReference>
<dbReference type="PRINTS" id="PR00081">
    <property type="entry name" value="GDHRDH"/>
</dbReference>
<dbReference type="Proteomes" id="UP000590225">
    <property type="component" value="Unassembled WGS sequence"/>
</dbReference>
<evidence type="ECO:0000313" key="5">
    <source>
        <dbReference type="Proteomes" id="UP000590225"/>
    </source>
</evidence>
<evidence type="ECO:0000256" key="2">
    <source>
        <dbReference type="ARBA" id="ARBA00023002"/>
    </source>
</evidence>
<comment type="similarity">
    <text evidence="1 3">Belongs to the short-chain dehydrogenases/reductases (SDR) family.</text>
</comment>
<organism evidence="4 5">
    <name type="scientific">Curtobacterium pusillum</name>
    <dbReference type="NCBI Taxonomy" id="69373"/>
    <lineage>
        <taxon>Bacteria</taxon>
        <taxon>Bacillati</taxon>
        <taxon>Actinomycetota</taxon>
        <taxon>Actinomycetes</taxon>
        <taxon>Micrococcales</taxon>
        <taxon>Microbacteriaceae</taxon>
        <taxon>Curtobacterium</taxon>
    </lineage>
</organism>
<dbReference type="CDD" id="cd05233">
    <property type="entry name" value="SDR_c"/>
    <property type="match status" value="1"/>
</dbReference>
<dbReference type="InterPro" id="IPR036291">
    <property type="entry name" value="NAD(P)-bd_dom_sf"/>
</dbReference>
<dbReference type="PANTHER" id="PTHR43477">
    <property type="entry name" value="DIHYDROANTICAPSIN 7-DEHYDROGENASE"/>
    <property type="match status" value="1"/>
</dbReference>
<evidence type="ECO:0000256" key="3">
    <source>
        <dbReference type="RuleBase" id="RU000363"/>
    </source>
</evidence>
<dbReference type="InterPro" id="IPR020904">
    <property type="entry name" value="Sc_DH/Rdtase_CS"/>
</dbReference>
<dbReference type="PRINTS" id="PR00080">
    <property type="entry name" value="SDRFAMILY"/>
</dbReference>
<proteinExistence type="inferred from homology"/>
<dbReference type="PROSITE" id="PS00061">
    <property type="entry name" value="ADH_SHORT"/>
    <property type="match status" value="1"/>
</dbReference>
<dbReference type="InterPro" id="IPR051122">
    <property type="entry name" value="SDR_DHRS6-like"/>
</dbReference>
<dbReference type="AlphaFoldDB" id="A0AAW3TA27"/>
<dbReference type="SUPFAM" id="SSF51735">
    <property type="entry name" value="NAD(P)-binding Rossmann-fold domains"/>
    <property type="match status" value="1"/>
</dbReference>
<protein>
    <submittedName>
        <fullName evidence="4">NAD(P)-dependent dehydrogenase (Short-subunit alcohol dehydrogenase family)</fullName>
    </submittedName>
</protein>
<evidence type="ECO:0000313" key="4">
    <source>
        <dbReference type="EMBL" id="MBA8991993.1"/>
    </source>
</evidence>
<dbReference type="RefSeq" id="WP_182516934.1">
    <property type="nucleotide sequence ID" value="NZ_JACGXP010000006.1"/>
</dbReference>
<dbReference type="EMBL" id="JACGXP010000006">
    <property type="protein sequence ID" value="MBA8991993.1"/>
    <property type="molecule type" value="Genomic_DNA"/>
</dbReference>
<dbReference type="FunFam" id="3.40.50.720:FF:000084">
    <property type="entry name" value="Short-chain dehydrogenase reductase"/>
    <property type="match status" value="1"/>
</dbReference>
<keyword evidence="2" id="KW-0560">Oxidoreductase</keyword>
<accession>A0AAW3TA27</accession>
<gene>
    <name evidence="4" type="ORF">FHW23_003280</name>
</gene>